<organism evidence="1">
    <name type="scientific">Siphoviridae sp. ctUWs1</name>
    <dbReference type="NCBI Taxonomy" id="2826352"/>
    <lineage>
        <taxon>Viruses</taxon>
        <taxon>Duplodnaviria</taxon>
        <taxon>Heunggongvirae</taxon>
        <taxon>Uroviricota</taxon>
        <taxon>Caudoviricetes</taxon>
    </lineage>
</organism>
<protein>
    <submittedName>
        <fullName evidence="1">Uncharacterized protein</fullName>
    </submittedName>
</protein>
<accession>A0A8S5QTE6</accession>
<dbReference type="EMBL" id="BK015734">
    <property type="protein sequence ID" value="DAE22567.1"/>
    <property type="molecule type" value="Genomic_DNA"/>
</dbReference>
<proteinExistence type="predicted"/>
<reference evidence="1" key="1">
    <citation type="journal article" date="2021" name="Proc. Natl. Acad. Sci. U.S.A.">
        <title>A Catalog of Tens of Thousands of Viruses from Human Metagenomes Reveals Hidden Associations with Chronic Diseases.</title>
        <authorList>
            <person name="Tisza M.J."/>
            <person name="Buck C.B."/>
        </authorList>
    </citation>
    <scope>NUCLEOTIDE SEQUENCE</scope>
    <source>
        <strain evidence="1">CtUWs1</strain>
    </source>
</reference>
<name>A0A8S5QTE6_9CAUD</name>
<evidence type="ECO:0000313" key="1">
    <source>
        <dbReference type="EMBL" id="DAE22567.1"/>
    </source>
</evidence>
<sequence>MATGQLRGREGAVNKENALRRAAIAAHVAKVASQEKKKALNELMEVMAPGDRSYATVNGEQVGAISVTTATPTYQVTDEQALVRWLEWNKPDAIHRVPAPWFTAKAALDGFIKQTGEIPDGVELVTPDPRISARVSPAQEEVIRELIAIGDISLIEIEGAE</sequence>